<sequence length="578" mass="64363">MDFEFPQLLNPTDNEPYILVSEQKDVLNSKLLTARHVSQGAHQAGGKPELVVIKDFLQDLTKKSPLAYTPDAESEQLVHNFNSQHKAYQSKVQAQVDSFKQLNKKLQEGYDHACNNVVSQLVEGVKGETENVQKAFESLQNVLKSDPEQEASIPKPTEIVNKISNLRAAPELPEYLFSTTKKLRAWREAPNELCVWNKTKEQFYRNNLESTLNQDIQDRSELALKFWNQQIQRLGDQFLNILSEDSSLQQQNFVSLNIETAEAFALLLNTMITPETRVVLHIGDFSQADSKSIAESISRLTSIVNLSIKWNVTNKAQGLSHIAQAIGQAEQLKVLTFEFSSNVQANQAKDFFTEFKEVKLPNLEEVNVVAEQSNINSAVQHVAKALKSVGGAQVSRVSLNFSQSQVDNKSAQQLGDALSSYKGVKRLSLNFSGFSLNSNNIKDDGFSGLIQHVPNFSSTLIELNINVGRNQLTDSSLAALNKQFQSVKWSALKTVNISVHYNKITEEGARKLGKLLHGLPILVNLQLNLNSTEINQKGLSFIINQLGPQVSASIQAKQTHVTKEEAAELEDKIASLKI</sequence>
<accession>A0A8S1VK85</accession>
<keyword evidence="2" id="KW-0677">Repeat</keyword>
<evidence type="ECO:0000313" key="4">
    <source>
        <dbReference type="Proteomes" id="UP000683925"/>
    </source>
</evidence>
<dbReference type="GO" id="GO:0005829">
    <property type="term" value="C:cytosol"/>
    <property type="evidence" value="ECO:0007669"/>
    <property type="project" value="TreeGrafter"/>
</dbReference>
<organism evidence="3 4">
    <name type="scientific">Paramecium octaurelia</name>
    <dbReference type="NCBI Taxonomy" id="43137"/>
    <lineage>
        <taxon>Eukaryota</taxon>
        <taxon>Sar</taxon>
        <taxon>Alveolata</taxon>
        <taxon>Ciliophora</taxon>
        <taxon>Intramacronucleata</taxon>
        <taxon>Oligohymenophorea</taxon>
        <taxon>Peniculida</taxon>
        <taxon>Parameciidae</taxon>
        <taxon>Paramecium</taxon>
    </lineage>
</organism>
<dbReference type="GO" id="GO:0005634">
    <property type="term" value="C:nucleus"/>
    <property type="evidence" value="ECO:0007669"/>
    <property type="project" value="TreeGrafter"/>
</dbReference>
<dbReference type="Proteomes" id="UP000683925">
    <property type="component" value="Unassembled WGS sequence"/>
</dbReference>
<dbReference type="PANTHER" id="PTHR24113">
    <property type="entry name" value="RAN GTPASE-ACTIVATING PROTEIN 1"/>
    <property type="match status" value="1"/>
</dbReference>
<dbReference type="AlphaFoldDB" id="A0A8S1VK85"/>
<name>A0A8S1VK85_PAROT</name>
<dbReference type="GO" id="GO:0006913">
    <property type="term" value="P:nucleocytoplasmic transport"/>
    <property type="evidence" value="ECO:0007669"/>
    <property type="project" value="TreeGrafter"/>
</dbReference>
<proteinExistence type="predicted"/>
<dbReference type="PANTHER" id="PTHR24113:SF12">
    <property type="entry name" value="RAN GTPASE-ACTIVATING PROTEIN 1"/>
    <property type="match status" value="1"/>
</dbReference>
<dbReference type="EMBL" id="CAJJDP010000068">
    <property type="protein sequence ID" value="CAD8177610.1"/>
    <property type="molecule type" value="Genomic_DNA"/>
</dbReference>
<comment type="caution">
    <text evidence="3">The sequence shown here is derived from an EMBL/GenBank/DDBJ whole genome shotgun (WGS) entry which is preliminary data.</text>
</comment>
<dbReference type="GO" id="GO:0031267">
    <property type="term" value="F:small GTPase binding"/>
    <property type="evidence" value="ECO:0007669"/>
    <property type="project" value="TreeGrafter"/>
</dbReference>
<evidence type="ECO:0000313" key="3">
    <source>
        <dbReference type="EMBL" id="CAD8177610.1"/>
    </source>
</evidence>
<reference evidence="3" key="1">
    <citation type="submission" date="2021-01" db="EMBL/GenBank/DDBJ databases">
        <authorList>
            <consortium name="Genoscope - CEA"/>
            <person name="William W."/>
        </authorList>
    </citation>
    <scope>NUCLEOTIDE SEQUENCE</scope>
</reference>
<keyword evidence="4" id="KW-1185">Reference proteome</keyword>
<dbReference type="OMA" id="VNLSIKW"/>
<protein>
    <submittedName>
        <fullName evidence="3">Uncharacterized protein</fullName>
    </submittedName>
</protein>
<dbReference type="GO" id="GO:0048471">
    <property type="term" value="C:perinuclear region of cytoplasm"/>
    <property type="evidence" value="ECO:0007669"/>
    <property type="project" value="TreeGrafter"/>
</dbReference>
<gene>
    <name evidence="3" type="ORF">POCTA_138.1.T0690136</name>
</gene>
<evidence type="ECO:0000256" key="1">
    <source>
        <dbReference type="ARBA" id="ARBA00022614"/>
    </source>
</evidence>
<dbReference type="GO" id="GO:0005096">
    <property type="term" value="F:GTPase activator activity"/>
    <property type="evidence" value="ECO:0007669"/>
    <property type="project" value="InterPro"/>
</dbReference>
<evidence type="ECO:0000256" key="2">
    <source>
        <dbReference type="ARBA" id="ARBA00022737"/>
    </source>
</evidence>
<dbReference type="OrthoDB" id="291312at2759"/>
<dbReference type="InterPro" id="IPR027038">
    <property type="entry name" value="RanGap"/>
</dbReference>
<keyword evidence="1" id="KW-0433">Leucine-rich repeat</keyword>